<dbReference type="Pfam" id="PF01979">
    <property type="entry name" value="Amidohydro_1"/>
    <property type="match status" value="1"/>
</dbReference>
<dbReference type="GO" id="GO:0016787">
    <property type="term" value="F:hydrolase activity"/>
    <property type="evidence" value="ECO:0007669"/>
    <property type="project" value="UniProtKB-KW"/>
</dbReference>
<dbReference type="Gene3D" id="3.20.20.140">
    <property type="entry name" value="Metal-dependent hydrolases"/>
    <property type="match status" value="1"/>
</dbReference>
<dbReference type="EMBL" id="FAOP01000003">
    <property type="protein sequence ID" value="CUU02194.1"/>
    <property type="molecule type" value="Genomic_DNA"/>
</dbReference>
<dbReference type="PANTHER" id="PTHR43794:SF11">
    <property type="entry name" value="AMIDOHYDROLASE-RELATED DOMAIN-CONTAINING PROTEIN"/>
    <property type="match status" value="1"/>
</dbReference>
<feature type="domain" description="Amidohydrolase-related" evidence="2">
    <location>
        <begin position="3"/>
        <end position="56"/>
    </location>
</feature>
<evidence type="ECO:0000259" key="2">
    <source>
        <dbReference type="Pfam" id="PF01979"/>
    </source>
</evidence>
<feature type="non-terminal residue" evidence="3">
    <location>
        <position position="1"/>
    </location>
</feature>
<reference evidence="3 4" key="1">
    <citation type="submission" date="2015-11" db="EMBL/GenBank/DDBJ databases">
        <authorList>
            <person name="Zhang Y."/>
            <person name="Guo Z."/>
        </authorList>
    </citation>
    <scope>NUCLEOTIDE SEQUENCE [LARGE SCALE GENOMIC DNA]</scope>
    <source>
        <strain evidence="3">JGI-4</strain>
    </source>
</reference>
<keyword evidence="1 3" id="KW-0378">Hydrolase</keyword>
<protein>
    <submittedName>
        <fullName evidence="3">Amidohydrolase family protein</fullName>
    </submittedName>
</protein>
<dbReference type="SUPFAM" id="SSF51556">
    <property type="entry name" value="Metallo-dependent hydrolases"/>
    <property type="match status" value="1"/>
</dbReference>
<dbReference type="InterPro" id="IPR032466">
    <property type="entry name" value="Metal_Hydrolase"/>
</dbReference>
<dbReference type="InterPro" id="IPR050287">
    <property type="entry name" value="MTA/SAH_deaminase"/>
</dbReference>
<evidence type="ECO:0000256" key="1">
    <source>
        <dbReference type="ARBA" id="ARBA00022801"/>
    </source>
</evidence>
<gene>
    <name evidence="3" type="ORF">JGI4_00440</name>
</gene>
<organism evidence="3 4">
    <name type="scientific">Candidatus Kryptonium thompsonii</name>
    <dbReference type="NCBI Taxonomy" id="1633631"/>
    <lineage>
        <taxon>Bacteria</taxon>
        <taxon>Pseudomonadati</taxon>
        <taxon>Candidatus Kryptoniota</taxon>
        <taxon>Candidatus Kryptonium</taxon>
    </lineage>
</organism>
<dbReference type="PANTHER" id="PTHR43794">
    <property type="entry name" value="AMINOHYDROLASE SSNA-RELATED"/>
    <property type="match status" value="1"/>
</dbReference>
<evidence type="ECO:0000313" key="3">
    <source>
        <dbReference type="EMBL" id="CUU02194.1"/>
    </source>
</evidence>
<dbReference type="InterPro" id="IPR006680">
    <property type="entry name" value="Amidohydro-rel"/>
</dbReference>
<evidence type="ECO:0000313" key="4">
    <source>
        <dbReference type="Proteomes" id="UP000182011"/>
    </source>
</evidence>
<dbReference type="AlphaFoldDB" id="A0A0S4MT55"/>
<accession>A0A0S4MT55</accession>
<sequence length="81" mass="9411">RDLNILNELKFAREFYENVSDEELLKIATLNGAKALGFDNICGSIERGKDSDLIYFIIPSDLKKSEIYKFIFRSNMCSRLR</sequence>
<dbReference type="STRING" id="1633631.GCA_001442925_00441"/>
<proteinExistence type="predicted"/>
<dbReference type="Proteomes" id="UP000182011">
    <property type="component" value="Unassembled WGS sequence"/>
</dbReference>
<name>A0A0S4MT55_9BACT</name>